<evidence type="ECO:0000313" key="1">
    <source>
        <dbReference type="EMBL" id="MFG6203249.1"/>
    </source>
</evidence>
<proteinExistence type="predicted"/>
<accession>A0ABW7D5V6</accession>
<dbReference type="EMBL" id="JBIEIL010000001">
    <property type="protein sequence ID" value="MFG6203249.1"/>
    <property type="molecule type" value="Genomic_DNA"/>
</dbReference>
<dbReference type="RefSeq" id="WP_394502885.1">
    <property type="nucleotide sequence ID" value="NZ_JBIEIL010000001.1"/>
</dbReference>
<protein>
    <submittedName>
        <fullName evidence="1">Uncharacterized protein</fullName>
    </submittedName>
</protein>
<organism evidence="1 2">
    <name type="scientific">Pseudomonas retamae</name>
    <dbReference type="NCBI Taxonomy" id="702110"/>
    <lineage>
        <taxon>Bacteria</taxon>
        <taxon>Pseudomonadati</taxon>
        <taxon>Pseudomonadota</taxon>
        <taxon>Gammaproteobacteria</taxon>
        <taxon>Pseudomonadales</taxon>
        <taxon>Pseudomonadaceae</taxon>
        <taxon>Pseudomonas</taxon>
    </lineage>
</organism>
<keyword evidence="2" id="KW-1185">Reference proteome</keyword>
<name>A0ABW7D5V6_9PSED</name>
<evidence type="ECO:0000313" key="2">
    <source>
        <dbReference type="Proteomes" id="UP001605918"/>
    </source>
</evidence>
<reference evidence="1 2" key="1">
    <citation type="submission" date="2024-10" db="EMBL/GenBank/DDBJ databases">
        <title>Whole genome of Pseudomonas sp Strain RB5.</title>
        <authorList>
            <person name="Selami N."/>
        </authorList>
    </citation>
    <scope>NUCLEOTIDE SEQUENCE [LARGE SCALE GENOMIC DNA]</scope>
    <source>
        <strain evidence="1 2">RB5</strain>
    </source>
</reference>
<dbReference type="Proteomes" id="UP001605918">
    <property type="component" value="Unassembled WGS sequence"/>
</dbReference>
<sequence length="80" mass="9246">MTSTTSSAGFSSEDEDDEPARINALFYEADRLEEIAYRLFDESSRNAAMWEHFNQAKAVADAKRTEAYQAFMQLRRRSRS</sequence>
<gene>
    <name evidence="1" type="ORF">ACGSLL_02700</name>
</gene>
<comment type="caution">
    <text evidence="1">The sequence shown here is derived from an EMBL/GenBank/DDBJ whole genome shotgun (WGS) entry which is preliminary data.</text>
</comment>